<comment type="caution">
    <text evidence="1">The sequence shown here is derived from an EMBL/GenBank/DDBJ whole genome shotgun (WGS) entry which is preliminary data.</text>
</comment>
<accession>A0ABU1ASQ3</accession>
<proteinExistence type="predicted"/>
<reference evidence="1 2" key="1">
    <citation type="submission" date="2023-04" db="EMBL/GenBank/DDBJ databases">
        <title>A novel bacteria isolated from coastal sediment.</title>
        <authorList>
            <person name="Liu X.-J."/>
            <person name="Du Z.-J."/>
        </authorList>
    </citation>
    <scope>NUCLEOTIDE SEQUENCE [LARGE SCALE GENOMIC DNA]</scope>
    <source>
        <strain evidence="1 2">SDUM461003</strain>
    </source>
</reference>
<dbReference type="Proteomes" id="UP001225316">
    <property type="component" value="Unassembled WGS sequence"/>
</dbReference>
<dbReference type="EMBL" id="JARXHW010000002">
    <property type="protein sequence ID" value="MDQ8206274.1"/>
    <property type="molecule type" value="Genomic_DNA"/>
</dbReference>
<evidence type="ECO:0000313" key="2">
    <source>
        <dbReference type="Proteomes" id="UP001225316"/>
    </source>
</evidence>
<organism evidence="1 2">
    <name type="scientific">Thalassobacterium maritimum</name>
    <dbReference type="NCBI Taxonomy" id="3041265"/>
    <lineage>
        <taxon>Bacteria</taxon>
        <taxon>Pseudomonadati</taxon>
        <taxon>Verrucomicrobiota</taxon>
        <taxon>Opitutia</taxon>
        <taxon>Puniceicoccales</taxon>
        <taxon>Coraliomargaritaceae</taxon>
        <taxon>Thalassobacterium</taxon>
    </lineage>
</organism>
<sequence length="67" mass="7463">MTAKKDLNKIIAEREKHQKAVRHATATRLQAIGRQISEDRSPSSFLYSRDLQGKSNSNLATCCNFAG</sequence>
<protein>
    <submittedName>
        <fullName evidence="1">Uncharacterized protein</fullName>
    </submittedName>
</protein>
<name>A0ABU1ASQ3_9BACT</name>
<keyword evidence="2" id="KW-1185">Reference proteome</keyword>
<evidence type="ECO:0000313" key="1">
    <source>
        <dbReference type="EMBL" id="MDQ8206274.1"/>
    </source>
</evidence>
<gene>
    <name evidence="1" type="ORF">QEH52_02055</name>
</gene>
<dbReference type="RefSeq" id="WP_308948300.1">
    <property type="nucleotide sequence ID" value="NZ_JARXHW010000002.1"/>
</dbReference>